<sequence>MRVIAPAALAALIATAASAADQPRLHIFGPKGCAFFDGLGGDGAAFHALDDAHLILDHGALEGTVISCQFDGEFSLIGAPGKTEAQSGSCTNANGETREGDFTLTYSDADNATLNISGFDQTVPFVACDRP</sequence>
<feature type="chain" id="PRO_5010437345" evidence="1">
    <location>
        <begin position="20"/>
        <end position="131"/>
    </location>
</feature>
<dbReference type="PATRIC" id="fig|540747.5.peg.1964"/>
<reference evidence="2 4" key="1">
    <citation type="submission" date="2015-04" db="EMBL/GenBank/DDBJ databases">
        <title>The draft genome sequence of Roseovarius indicus B108T.</title>
        <authorList>
            <person name="Li G."/>
            <person name="Lai Q."/>
            <person name="Shao Z."/>
            <person name="Yan P."/>
        </authorList>
    </citation>
    <scope>NUCLEOTIDE SEQUENCE [LARGE SCALE GENOMIC DNA]</scope>
    <source>
        <strain evidence="2 4">B108</strain>
    </source>
</reference>
<dbReference type="Proteomes" id="UP000051401">
    <property type="component" value="Unassembled WGS sequence"/>
</dbReference>
<evidence type="ECO:0000313" key="4">
    <source>
        <dbReference type="Proteomes" id="UP000051401"/>
    </source>
</evidence>
<evidence type="ECO:0000256" key="1">
    <source>
        <dbReference type="SAM" id="SignalP"/>
    </source>
</evidence>
<protein>
    <submittedName>
        <fullName evidence="2">Uncharacterized protein</fullName>
    </submittedName>
</protein>
<name>A0A0T5P448_9RHOB</name>
<dbReference type="EMBL" id="CP031598">
    <property type="protein sequence ID" value="QEW28045.1"/>
    <property type="molecule type" value="Genomic_DNA"/>
</dbReference>
<accession>A0A0T5P448</accession>
<reference evidence="3 5" key="2">
    <citation type="submission" date="2018-08" db="EMBL/GenBank/DDBJ databases">
        <title>Genetic Globetrotter - A new plasmid hitch-hiking vast phylogenetic and geographic distances.</title>
        <authorList>
            <person name="Vollmers J."/>
            <person name="Petersen J."/>
        </authorList>
    </citation>
    <scope>NUCLEOTIDE SEQUENCE [LARGE SCALE GENOMIC DNA]</scope>
    <source>
        <strain evidence="3 5">DSM 26383</strain>
    </source>
</reference>
<dbReference type="EMBL" id="LAXI01000017">
    <property type="protein sequence ID" value="KRS16041.1"/>
    <property type="molecule type" value="Genomic_DNA"/>
</dbReference>
<proteinExistence type="predicted"/>
<evidence type="ECO:0000313" key="2">
    <source>
        <dbReference type="EMBL" id="KRS16041.1"/>
    </source>
</evidence>
<evidence type="ECO:0000313" key="3">
    <source>
        <dbReference type="EMBL" id="QEW28045.1"/>
    </source>
</evidence>
<keyword evidence="4" id="KW-1185">Reference proteome</keyword>
<gene>
    <name evidence="3" type="ORF">RIdsm_03870</name>
    <name evidence="2" type="ORF">XM52_20985</name>
</gene>
<keyword evidence="1" id="KW-0732">Signal</keyword>
<dbReference type="RefSeq" id="WP_057819224.1">
    <property type="nucleotide sequence ID" value="NZ_CP031598.1"/>
</dbReference>
<dbReference type="KEGG" id="rid:RIdsm_03870"/>
<feature type="signal peptide" evidence="1">
    <location>
        <begin position="1"/>
        <end position="19"/>
    </location>
</feature>
<evidence type="ECO:0000313" key="5">
    <source>
        <dbReference type="Proteomes" id="UP000325785"/>
    </source>
</evidence>
<organism evidence="2 4">
    <name type="scientific">Roseovarius indicus</name>
    <dbReference type="NCBI Taxonomy" id="540747"/>
    <lineage>
        <taxon>Bacteria</taxon>
        <taxon>Pseudomonadati</taxon>
        <taxon>Pseudomonadota</taxon>
        <taxon>Alphaproteobacteria</taxon>
        <taxon>Rhodobacterales</taxon>
        <taxon>Roseobacteraceae</taxon>
        <taxon>Roseovarius</taxon>
    </lineage>
</organism>
<dbReference type="Proteomes" id="UP000325785">
    <property type="component" value="Chromosome"/>
</dbReference>
<dbReference type="AlphaFoldDB" id="A0A0T5P448"/>
<dbReference type="STRING" id="540747.SAMN04488031_113119"/>